<evidence type="ECO:0000313" key="4">
    <source>
        <dbReference type="EMBL" id="WNE95968.1"/>
    </source>
</evidence>
<dbReference type="SUPFAM" id="SSF103378">
    <property type="entry name" value="2-methylcitrate dehydratase PrpD"/>
    <property type="match status" value="1"/>
</dbReference>
<dbReference type="Pfam" id="PF03972">
    <property type="entry name" value="MmgE_PrpD_N"/>
    <property type="match status" value="1"/>
</dbReference>
<reference evidence="4 5" key="1">
    <citation type="submission" date="2023-02" db="EMBL/GenBank/DDBJ databases">
        <title>Streptomyces sp. SCA4-21 with antifungal activity against Fusarium oxysporum f. sp. cubense, Streptomyces sp. SCA2-17 with antifungal activity against Fusarium oxysporum f. sp. cubense.</title>
        <authorList>
            <person name="Qi D."/>
        </authorList>
    </citation>
    <scope>NUCLEOTIDE SEQUENCE [LARGE SCALE GENOMIC DNA]</scope>
    <source>
        <strain evidence="4 5">SCA4-21</strain>
    </source>
</reference>
<evidence type="ECO:0000259" key="2">
    <source>
        <dbReference type="Pfam" id="PF03972"/>
    </source>
</evidence>
<comment type="similarity">
    <text evidence="1">Belongs to the PrpD family.</text>
</comment>
<gene>
    <name evidence="4" type="ORF">PS467_11815</name>
</gene>
<dbReference type="InterPro" id="IPR042188">
    <property type="entry name" value="MmgE/PrpD_sf_2"/>
</dbReference>
<dbReference type="PANTHER" id="PTHR16943">
    <property type="entry name" value="2-METHYLCITRATE DEHYDRATASE-RELATED"/>
    <property type="match status" value="1"/>
</dbReference>
<evidence type="ECO:0000259" key="3">
    <source>
        <dbReference type="Pfam" id="PF19305"/>
    </source>
</evidence>
<dbReference type="Proteomes" id="UP001305606">
    <property type="component" value="Chromosome"/>
</dbReference>
<feature type="domain" description="MmgE/PrpD C-terminal" evidence="3">
    <location>
        <begin position="281"/>
        <end position="443"/>
    </location>
</feature>
<sequence length="463" mass="48817">MTTPAETLSASPAGPTAELARFVSRLRFEDLPASVVTRLSQCLLDFIGVTVGGSAQADSSPAVINAVRSLAPPDGPATCVGHERGYPWQYAALLNGAFAHSLDFDDTNITSALHPGAPVIPAALAVAEREDATGAEFLTALAAGYETCCRVGAALGQSAYDRGFHPTAIAGLFGAVAAGARLMNTTAEQLTAAFGLAGSMAAGSMQYLENGSWNKRLHPGLAAHNAILSLAFTASGFRGAEQALEGRHGLLSSYSDAPRPQLITDGLGEHWLLSDTGIKPYPACRLAHGAIDAALRLRQSLGGTIPPSAEISVRVSPRAYTIVGTDEAHKTHPANTVDAQFSVYFQTSVALLDGAVDWSSYQRLGDADVLALTKRLHVTADDRVPDAGAVLTCRLDDGRAPEIRVDQPSGEPGGDLPWEPVEAKYYALVRTLYKEEQARGIVQQVRTLPEGVRIRSLARSLRT</sequence>
<protein>
    <submittedName>
        <fullName evidence="4">MmgE/PrpD family protein</fullName>
    </submittedName>
</protein>
<dbReference type="InterPro" id="IPR042183">
    <property type="entry name" value="MmgE/PrpD_sf_1"/>
</dbReference>
<organism evidence="4 5">
    <name type="scientific">Streptomyces luomodiensis</name>
    <dbReference type="NCBI Taxonomy" id="3026192"/>
    <lineage>
        <taxon>Bacteria</taxon>
        <taxon>Bacillati</taxon>
        <taxon>Actinomycetota</taxon>
        <taxon>Actinomycetes</taxon>
        <taxon>Kitasatosporales</taxon>
        <taxon>Streptomycetaceae</taxon>
        <taxon>Streptomyces</taxon>
    </lineage>
</organism>
<name>A0ABY9UTV2_9ACTN</name>
<dbReference type="EMBL" id="CP117522">
    <property type="protein sequence ID" value="WNE95968.1"/>
    <property type="molecule type" value="Genomic_DNA"/>
</dbReference>
<accession>A0ABY9UTV2</accession>
<dbReference type="InterPro" id="IPR045337">
    <property type="entry name" value="MmgE_PrpD_C"/>
</dbReference>
<dbReference type="Pfam" id="PF19305">
    <property type="entry name" value="MmgE_PrpD_C"/>
    <property type="match status" value="1"/>
</dbReference>
<dbReference type="Gene3D" id="1.10.4100.10">
    <property type="entry name" value="2-methylcitrate dehydratase PrpD"/>
    <property type="match status" value="1"/>
</dbReference>
<dbReference type="RefSeq" id="WP_311035229.1">
    <property type="nucleotide sequence ID" value="NZ_CP117522.1"/>
</dbReference>
<dbReference type="InterPro" id="IPR005656">
    <property type="entry name" value="MmgE_PrpD"/>
</dbReference>
<feature type="domain" description="MmgE/PrpD N-terminal" evidence="2">
    <location>
        <begin position="18"/>
        <end position="260"/>
    </location>
</feature>
<evidence type="ECO:0000313" key="5">
    <source>
        <dbReference type="Proteomes" id="UP001305606"/>
    </source>
</evidence>
<dbReference type="PANTHER" id="PTHR16943:SF8">
    <property type="entry name" value="2-METHYLCITRATE DEHYDRATASE"/>
    <property type="match status" value="1"/>
</dbReference>
<evidence type="ECO:0000256" key="1">
    <source>
        <dbReference type="ARBA" id="ARBA00006174"/>
    </source>
</evidence>
<dbReference type="InterPro" id="IPR045336">
    <property type="entry name" value="MmgE_PrpD_N"/>
</dbReference>
<dbReference type="InterPro" id="IPR036148">
    <property type="entry name" value="MmgE/PrpD_sf"/>
</dbReference>
<keyword evidence="5" id="KW-1185">Reference proteome</keyword>
<proteinExistence type="inferred from homology"/>
<dbReference type="Gene3D" id="3.30.1330.120">
    <property type="entry name" value="2-methylcitrate dehydratase PrpD"/>
    <property type="match status" value="1"/>
</dbReference>